<evidence type="ECO:0000256" key="2">
    <source>
        <dbReference type="ARBA" id="ARBA00010231"/>
    </source>
</evidence>
<dbReference type="SUPFAM" id="SSF53738">
    <property type="entry name" value="Phosphoglucomutase, first 3 domains"/>
    <property type="match status" value="3"/>
</dbReference>
<dbReference type="InterPro" id="IPR005845">
    <property type="entry name" value="A-D-PHexomutase_a/b/a-II"/>
</dbReference>
<dbReference type="Pfam" id="PF02880">
    <property type="entry name" value="PGM_PMM_III"/>
    <property type="match status" value="1"/>
</dbReference>
<dbReference type="Gene3D" id="3.30.310.50">
    <property type="entry name" value="Alpha-D-phosphohexomutase, C-terminal domain"/>
    <property type="match status" value="1"/>
</dbReference>
<evidence type="ECO:0000256" key="3">
    <source>
        <dbReference type="ARBA" id="ARBA00022553"/>
    </source>
</evidence>
<dbReference type="InterPro" id="IPR005843">
    <property type="entry name" value="A-D-PHexomutase_C"/>
</dbReference>
<dbReference type="Pfam" id="PF00408">
    <property type="entry name" value="PGM_PMM_IV"/>
    <property type="match status" value="1"/>
</dbReference>
<dbReference type="PANTHER" id="PTHR43771:SF2">
    <property type="entry name" value="PHOSPHOMANNOMUTASE_PHOSPHOGLUCOMUTASE"/>
    <property type="match status" value="1"/>
</dbReference>
<dbReference type="Pfam" id="PF02878">
    <property type="entry name" value="PGM_PMM_I"/>
    <property type="match status" value="1"/>
</dbReference>
<dbReference type="Pfam" id="PF02879">
    <property type="entry name" value="PGM_PMM_II"/>
    <property type="match status" value="1"/>
</dbReference>
<dbReference type="InterPro" id="IPR036900">
    <property type="entry name" value="A-D-PHexomutase_C_sf"/>
</dbReference>
<dbReference type="AlphaFoldDB" id="A0A7S8E763"/>
<dbReference type="PRINTS" id="PR00509">
    <property type="entry name" value="PGMPMM"/>
</dbReference>
<reference evidence="11 12" key="1">
    <citation type="submission" date="2020-02" db="EMBL/GenBank/DDBJ databases">
        <authorList>
            <person name="Zheng R.K."/>
            <person name="Sun C.M."/>
        </authorList>
    </citation>
    <scope>NUCLEOTIDE SEQUENCE [LARGE SCALE GENOMIC DNA]</scope>
    <source>
        <strain evidence="12">rifampicinis</strain>
    </source>
</reference>
<evidence type="ECO:0000259" key="9">
    <source>
        <dbReference type="Pfam" id="PF02879"/>
    </source>
</evidence>
<comment type="cofactor">
    <cofactor evidence="1">
        <name>Mg(2+)</name>
        <dbReference type="ChEBI" id="CHEBI:18420"/>
    </cofactor>
</comment>
<keyword evidence="3" id="KW-0597">Phosphoprotein</keyword>
<feature type="domain" description="Alpha-D-phosphohexomutase alpha/beta/alpha" evidence="10">
    <location>
        <begin position="262"/>
        <end position="371"/>
    </location>
</feature>
<proteinExistence type="inferred from homology"/>
<keyword evidence="5" id="KW-0460">Magnesium</keyword>
<evidence type="ECO:0000313" key="11">
    <source>
        <dbReference type="EMBL" id="QPC81611.1"/>
    </source>
</evidence>
<dbReference type="RefSeq" id="WP_195169682.1">
    <property type="nucleotide sequence ID" value="NZ_CP062983.1"/>
</dbReference>
<evidence type="ECO:0000256" key="4">
    <source>
        <dbReference type="ARBA" id="ARBA00022723"/>
    </source>
</evidence>
<keyword evidence="4" id="KW-0479">Metal-binding</keyword>
<dbReference type="GO" id="GO:0046872">
    <property type="term" value="F:metal ion binding"/>
    <property type="evidence" value="ECO:0007669"/>
    <property type="project" value="UniProtKB-KW"/>
</dbReference>
<dbReference type="InterPro" id="IPR005841">
    <property type="entry name" value="Alpha-D-phosphohexomutase_SF"/>
</dbReference>
<protein>
    <submittedName>
        <fullName evidence="11">Phosphomannomutase/phosphoglucomutase</fullName>
    </submittedName>
</protein>
<evidence type="ECO:0000259" key="7">
    <source>
        <dbReference type="Pfam" id="PF00408"/>
    </source>
</evidence>
<dbReference type="Proteomes" id="UP000594468">
    <property type="component" value="Chromosome"/>
</dbReference>
<feature type="domain" description="Alpha-D-phosphohexomutase alpha/beta/alpha" evidence="8">
    <location>
        <begin position="8"/>
        <end position="143"/>
    </location>
</feature>
<evidence type="ECO:0000259" key="8">
    <source>
        <dbReference type="Pfam" id="PF02878"/>
    </source>
</evidence>
<accession>A0A7S8E763</accession>
<dbReference type="KEGG" id="pmet:G4Y79_18225"/>
<sequence length="472" mass="51746">MTQVDHSIFRKYDIRGVAIGENPQLSPELARLVGQALGTYLPKTFNTERVFVGSDNRVTSAPIREAMIQGLLSTGMNVTDIGEVITPTVYFASATYGENGAGVQITGSHLTTEYNGIKMAYGPLALSGDRIQALLEIIETDAFATGEGQLEKDYDMINKHMDKISTMVTMDRKLKVVVDAGNGLIGGYIPQVLEKLGVEVVCLFCEPDGTFPNHLPNPEDPEMTKDLEAKVIEVGADCGLAFDGDSDRAGFIDEHGHHIAADKLLAVLARDLLSRQPGASIVFDVKASQALPDMIKQYGGVPVMWKTGHSLMKLKMHEIGSPLGGEVSGHLFIGENYYGFDDAPLVALKALSIFSKSDKSVSEIFDEFPKLYATPEIILSAPDNLKFGMIDEMVEVFSEKYEVVTLDGVRAAFDNGWGMVRASNTQPAITLRFESYSKEDLVKYMKIFKEQLDKHPEVDQSKLIAQIEQFSS</sequence>
<evidence type="ECO:0000259" key="10">
    <source>
        <dbReference type="Pfam" id="PF02880"/>
    </source>
</evidence>
<dbReference type="GO" id="GO:0016868">
    <property type="term" value="F:intramolecular phosphotransferase activity"/>
    <property type="evidence" value="ECO:0007669"/>
    <property type="project" value="InterPro"/>
</dbReference>
<evidence type="ECO:0000256" key="5">
    <source>
        <dbReference type="ARBA" id="ARBA00022842"/>
    </source>
</evidence>
<comment type="similarity">
    <text evidence="2">Belongs to the phosphohexose mutase family.</text>
</comment>
<dbReference type="InterPro" id="IPR016055">
    <property type="entry name" value="A-D-PHexomutase_a/b/a-I/II/III"/>
</dbReference>
<evidence type="ECO:0000256" key="1">
    <source>
        <dbReference type="ARBA" id="ARBA00001946"/>
    </source>
</evidence>
<keyword evidence="12" id="KW-1185">Reference proteome</keyword>
<dbReference type="Gene3D" id="3.40.120.10">
    <property type="entry name" value="Alpha-D-Glucose-1,6-Bisphosphate, subunit A, domain 3"/>
    <property type="match status" value="3"/>
</dbReference>
<dbReference type="InterPro" id="IPR005846">
    <property type="entry name" value="A-D-PHexomutase_a/b/a-III"/>
</dbReference>
<dbReference type="CDD" id="cd03089">
    <property type="entry name" value="PMM_PGM"/>
    <property type="match status" value="1"/>
</dbReference>
<dbReference type="GO" id="GO:0005975">
    <property type="term" value="P:carbohydrate metabolic process"/>
    <property type="evidence" value="ECO:0007669"/>
    <property type="project" value="InterPro"/>
</dbReference>
<dbReference type="EMBL" id="CP062983">
    <property type="protein sequence ID" value="QPC81611.1"/>
    <property type="molecule type" value="Genomic_DNA"/>
</dbReference>
<dbReference type="InterPro" id="IPR005844">
    <property type="entry name" value="A-D-PHexomutase_a/b/a-I"/>
</dbReference>
<dbReference type="PANTHER" id="PTHR43771">
    <property type="entry name" value="PHOSPHOMANNOMUTASE"/>
    <property type="match status" value="1"/>
</dbReference>
<feature type="domain" description="Alpha-D-phosphohexomutase C-terminal" evidence="7">
    <location>
        <begin position="400"/>
        <end position="444"/>
    </location>
</feature>
<evidence type="ECO:0000256" key="6">
    <source>
        <dbReference type="ARBA" id="ARBA00023235"/>
    </source>
</evidence>
<dbReference type="SUPFAM" id="SSF55957">
    <property type="entry name" value="Phosphoglucomutase, C-terminal domain"/>
    <property type="match status" value="1"/>
</dbReference>
<organism evidence="11 12">
    <name type="scientific">Phototrophicus methaneseepsis</name>
    <dbReference type="NCBI Taxonomy" id="2710758"/>
    <lineage>
        <taxon>Bacteria</taxon>
        <taxon>Bacillati</taxon>
        <taxon>Chloroflexota</taxon>
        <taxon>Candidatus Thermofontia</taxon>
        <taxon>Phototrophicales</taxon>
        <taxon>Phototrophicaceae</taxon>
        <taxon>Phototrophicus</taxon>
    </lineage>
</organism>
<keyword evidence="6" id="KW-0413">Isomerase</keyword>
<name>A0A7S8E763_9CHLR</name>
<evidence type="ECO:0000313" key="12">
    <source>
        <dbReference type="Proteomes" id="UP000594468"/>
    </source>
</evidence>
<feature type="domain" description="Alpha-D-phosphohexomutase alpha/beta/alpha" evidence="9">
    <location>
        <begin position="161"/>
        <end position="256"/>
    </location>
</feature>
<gene>
    <name evidence="11" type="ORF">G4Y79_18225</name>
</gene>